<evidence type="ECO:0000313" key="18">
    <source>
        <dbReference type="EMBL" id="RHD87278.1"/>
    </source>
</evidence>
<dbReference type="InterPro" id="IPR014284">
    <property type="entry name" value="RNA_pol_sigma-70_dom"/>
</dbReference>
<evidence type="ECO:0000313" key="19">
    <source>
        <dbReference type="EMBL" id="RHL61774.1"/>
    </source>
</evidence>
<dbReference type="EMBL" id="WCSY01000004">
    <property type="protein sequence ID" value="KAB4314908.1"/>
    <property type="molecule type" value="Genomic_DNA"/>
</dbReference>
<dbReference type="Proteomes" id="UP000782901">
    <property type="component" value="Unassembled WGS sequence"/>
</dbReference>
<evidence type="ECO:0000313" key="29">
    <source>
        <dbReference type="Proteomes" id="UP000440614"/>
    </source>
</evidence>
<dbReference type="EMBL" id="WCRS01000024">
    <property type="protein sequence ID" value="KAB4469294.1"/>
    <property type="molecule type" value="Genomic_DNA"/>
</dbReference>
<dbReference type="Proteomes" id="UP001162960">
    <property type="component" value="Chromosome"/>
</dbReference>
<dbReference type="Proteomes" id="UP001156218">
    <property type="component" value="Chromosome"/>
</dbReference>
<dbReference type="Proteomes" id="UP000095576">
    <property type="component" value="Unassembled WGS sequence"/>
</dbReference>
<evidence type="ECO:0000313" key="25">
    <source>
        <dbReference type="Proteomes" id="UP000283616"/>
    </source>
</evidence>
<dbReference type="Proteomes" id="UP000436825">
    <property type="component" value="Unassembled WGS sequence"/>
</dbReference>
<dbReference type="Proteomes" id="UP000500882">
    <property type="component" value="Chromosome"/>
</dbReference>
<dbReference type="Proteomes" id="UP000488521">
    <property type="component" value="Unassembled WGS sequence"/>
</dbReference>
<dbReference type="Proteomes" id="UP000095541">
    <property type="component" value="Unassembled WGS sequence"/>
</dbReference>
<dbReference type="InterPro" id="IPR039425">
    <property type="entry name" value="RNA_pol_sigma-70-like"/>
</dbReference>
<dbReference type="EMBL" id="WCRW01000003">
    <property type="protein sequence ID" value="KAB4457570.1"/>
    <property type="molecule type" value="Genomic_DNA"/>
</dbReference>
<dbReference type="SUPFAM" id="SSF88946">
    <property type="entry name" value="Sigma2 domain of RNA polymerase sigma factors"/>
    <property type="match status" value="1"/>
</dbReference>
<dbReference type="SUPFAM" id="SSF88659">
    <property type="entry name" value="Sigma3 and sigma4 domains of RNA polymerase sigma factors"/>
    <property type="match status" value="1"/>
</dbReference>
<dbReference type="GeneID" id="60925577"/>
<dbReference type="Gene3D" id="1.10.1740.10">
    <property type="match status" value="1"/>
</dbReference>
<organism evidence="14 28">
    <name type="scientific">Bacteroides thetaiotaomicron</name>
    <dbReference type="NCBI Taxonomy" id="818"/>
    <lineage>
        <taxon>Bacteria</taxon>
        <taxon>Pseudomonadati</taxon>
        <taxon>Bacteroidota</taxon>
        <taxon>Bacteroidia</taxon>
        <taxon>Bacteroidales</taxon>
        <taxon>Bacteroidaceae</taxon>
        <taxon>Bacteroides</taxon>
    </lineage>
</organism>
<reference evidence="16" key="7">
    <citation type="submission" date="2021-07" db="EMBL/GenBank/DDBJ databases">
        <title>Comparative genomics of Bacteroides fragilis group isolates reveals species-dependent resistance mechanisms and validates clinical tools for resistance prediction.</title>
        <authorList>
            <person name="Wallace M.J."/>
            <person name="Jean S."/>
            <person name="Wallace M.A."/>
            <person name="Carey-Ann B.D."/>
            <person name="Dantas G."/>
        </authorList>
    </citation>
    <scope>NUCLEOTIDE SEQUENCE</scope>
    <source>
        <strain evidence="16">BJH_160</strain>
    </source>
</reference>
<evidence type="ECO:0000313" key="17">
    <source>
        <dbReference type="EMBL" id="MDC2238686.1"/>
    </source>
</evidence>
<evidence type="ECO:0000259" key="5">
    <source>
        <dbReference type="Pfam" id="PF04542"/>
    </source>
</evidence>
<evidence type="ECO:0000313" key="13">
    <source>
        <dbReference type="EMBL" id="KAB4469294.1"/>
    </source>
</evidence>
<evidence type="ECO:0000313" key="32">
    <source>
        <dbReference type="Proteomes" id="UP000500882"/>
    </source>
</evidence>
<keyword evidence="3" id="KW-0731">Sigma factor</keyword>
<evidence type="ECO:0000313" key="33">
    <source>
        <dbReference type="Proteomes" id="UP001156218"/>
    </source>
</evidence>
<dbReference type="EMBL" id="QSJP01000011">
    <property type="protein sequence ID" value="RHD87278.1"/>
    <property type="molecule type" value="Genomic_DNA"/>
</dbReference>
<dbReference type="EMBL" id="CP083685">
    <property type="protein sequence ID" value="UYU91459.1"/>
    <property type="molecule type" value="Genomic_DNA"/>
</dbReference>
<dbReference type="EMBL" id="CP083680">
    <property type="protein sequence ID" value="UYU65581.1"/>
    <property type="molecule type" value="Genomic_DNA"/>
</dbReference>
<dbReference type="Proteomes" id="UP001156216">
    <property type="component" value="Chromosome"/>
</dbReference>
<dbReference type="RefSeq" id="WP_008760068.1">
    <property type="nucleotide sequence ID" value="NZ_AP022660.1"/>
</dbReference>
<dbReference type="InterPro" id="IPR013324">
    <property type="entry name" value="RNA_pol_sigma_r3/r4-like"/>
</dbReference>
<dbReference type="Proteomes" id="UP000440614">
    <property type="component" value="Unassembled WGS sequence"/>
</dbReference>
<evidence type="ECO:0000259" key="6">
    <source>
        <dbReference type="Pfam" id="PF08281"/>
    </source>
</evidence>
<reference evidence="15" key="5">
    <citation type="submission" date="2021-02" db="EMBL/GenBank/DDBJ databases">
        <title>Infant gut strain persistence is associated with maternal origin, phylogeny, and functional potential including surface adhesion and iron acquisition.</title>
        <authorList>
            <person name="Lou Y.C."/>
        </authorList>
    </citation>
    <scope>NUCLEOTIDE SEQUENCE</scope>
    <source>
        <strain evidence="15">L3_082_243G1_dasL3_082_243G1_maxbin2.maxbin.015s ta_sub</strain>
    </source>
</reference>
<dbReference type="EMBL" id="JAQNVG010000057">
    <property type="protein sequence ID" value="MDC2238686.1"/>
    <property type="molecule type" value="Genomic_DNA"/>
</dbReference>
<proteinExistence type="inferred from homology"/>
<evidence type="ECO:0000256" key="4">
    <source>
        <dbReference type="ARBA" id="ARBA00023163"/>
    </source>
</evidence>
<dbReference type="Proteomes" id="UP000460317">
    <property type="component" value="Unassembled WGS sequence"/>
</dbReference>
<dbReference type="InterPro" id="IPR014327">
    <property type="entry name" value="RNA_pol_sigma70_bacteroid"/>
</dbReference>
<dbReference type="EMBL" id="JAGZEE010000039">
    <property type="protein sequence ID" value="MBS5412938.1"/>
    <property type="molecule type" value="Genomic_DNA"/>
</dbReference>
<reference evidence="27 28" key="3">
    <citation type="journal article" date="2019" name="Nat. Med.">
        <title>A library of human gut bacterial isolates paired with longitudinal multiomics data enables mechanistic microbiome research.</title>
        <authorList>
            <person name="Poyet M."/>
            <person name="Groussin M."/>
            <person name="Gibbons S.M."/>
            <person name="Avila-Pacheco J."/>
            <person name="Jiang X."/>
            <person name="Kearney S.M."/>
            <person name="Perrotta A.R."/>
            <person name="Berdy B."/>
            <person name="Zhao S."/>
            <person name="Lieberman T.D."/>
            <person name="Swanson P.K."/>
            <person name="Smith M."/>
            <person name="Roesemann S."/>
            <person name="Alexander J.E."/>
            <person name="Rich S.A."/>
            <person name="Livny J."/>
            <person name="Vlamakis H."/>
            <person name="Clish C."/>
            <person name="Bullock K."/>
            <person name="Deik A."/>
            <person name="Scott J."/>
            <person name="Pierce K.A."/>
            <person name="Xavier R.J."/>
            <person name="Alm E.J."/>
        </authorList>
    </citation>
    <scope>NUCLEOTIDE SEQUENCE [LARGE SCALE GENOMIC DNA]</scope>
    <source>
        <strain evidence="13 31">BIOML-A156</strain>
        <strain evidence="12 27">BIOML-A160</strain>
        <strain evidence="14 28">BIOML-A162</strain>
        <strain evidence="11 30">BIOML-A165</strain>
        <strain evidence="10 29">BIOML-A188</strain>
    </source>
</reference>
<dbReference type="GO" id="GO:0016987">
    <property type="term" value="F:sigma factor activity"/>
    <property type="evidence" value="ECO:0007669"/>
    <property type="project" value="UniProtKB-KW"/>
</dbReference>
<dbReference type="OMA" id="LEKWHEN"/>
<feature type="domain" description="RNA polymerase sigma-70 region 2" evidence="5">
    <location>
        <begin position="18"/>
        <end position="81"/>
    </location>
</feature>
<dbReference type="Proteomes" id="UP000283616">
    <property type="component" value="Unassembled WGS sequence"/>
</dbReference>
<dbReference type="Proteomes" id="UP001217776">
    <property type="component" value="Unassembled WGS sequence"/>
</dbReference>
<dbReference type="EMBL" id="JAHYQA010000003">
    <property type="protein sequence ID" value="MCE9237109.1"/>
    <property type="molecule type" value="Genomic_DNA"/>
</dbReference>
<accession>A0A0N7IAL5</accession>
<dbReference type="InterPro" id="IPR036388">
    <property type="entry name" value="WH-like_DNA-bd_sf"/>
</dbReference>
<gene>
    <name evidence="8" type="primary">fecI_1</name>
    <name evidence="9" type="synonym">fecI_4</name>
    <name evidence="7" type="ORF">BatF92_08830</name>
    <name evidence="19" type="ORF">DW011_07295</name>
    <name evidence="18" type="ORF">DW780_13345</name>
    <name evidence="9" type="ORF">ERS852511_02686</name>
    <name evidence="8" type="ORF">ERS852557_00559</name>
    <name evidence="13" type="ORF">GAN59_22120</name>
    <name evidence="12" type="ORF">GAN75_05060</name>
    <name evidence="14" type="ORF">GAN91_16380</name>
    <name evidence="11" type="ORF">GAN93_10010</name>
    <name evidence="10" type="ORF">GAO51_06015</name>
    <name evidence="16" type="ORF">K0H07_08055</name>
    <name evidence="15" type="ORF">KHY35_19900</name>
    <name evidence="21" type="ORF">KQP59_02375</name>
    <name evidence="20" type="ORF">KQP68_18655</name>
    <name evidence="22" type="ORF">KQP74_02155</name>
    <name evidence="17" type="ORF">PO127_23350</name>
</gene>
<evidence type="ECO:0000313" key="21">
    <source>
        <dbReference type="EMBL" id="UYU71982.1"/>
    </source>
</evidence>
<dbReference type="DNASU" id="1074022"/>
<reference evidence="23 24" key="1">
    <citation type="submission" date="2015-09" db="EMBL/GenBank/DDBJ databases">
        <authorList>
            <consortium name="Pathogen Informatics"/>
        </authorList>
    </citation>
    <scope>NUCLEOTIDE SEQUENCE [LARGE SCALE GENOMIC DNA]</scope>
    <source>
        <strain evidence="9 24">2789STDY5834899</strain>
        <strain evidence="8 23">2789STDY5834945</strain>
    </source>
</reference>
<dbReference type="GO" id="GO:0003677">
    <property type="term" value="F:DNA binding"/>
    <property type="evidence" value="ECO:0007669"/>
    <property type="project" value="InterPro"/>
</dbReference>
<protein>
    <submittedName>
        <fullName evidence="8">RNA polymerase ECF-type sigma factor</fullName>
    </submittedName>
    <submittedName>
        <fullName evidence="14">RNA polymerase sigma-70 factor</fullName>
    </submittedName>
</protein>
<evidence type="ECO:0000313" key="31">
    <source>
        <dbReference type="Proteomes" id="UP000488521"/>
    </source>
</evidence>
<evidence type="ECO:0000313" key="12">
    <source>
        <dbReference type="EMBL" id="KAB4457570.1"/>
    </source>
</evidence>
<evidence type="ECO:0000313" key="10">
    <source>
        <dbReference type="EMBL" id="KAB4314908.1"/>
    </source>
</evidence>
<reference evidence="25 26" key="2">
    <citation type="submission" date="2018-08" db="EMBL/GenBank/DDBJ databases">
        <title>A genome reference for cultivated species of the human gut microbiota.</title>
        <authorList>
            <person name="Zou Y."/>
            <person name="Xue W."/>
            <person name="Luo G."/>
        </authorList>
    </citation>
    <scope>NUCLEOTIDE SEQUENCE [LARGE SCALE GENOMIC DNA]</scope>
    <source>
        <strain evidence="19 25">AF37-12</strain>
        <strain evidence="18 26">AM30-26</strain>
    </source>
</reference>
<dbReference type="Proteomes" id="UP000284785">
    <property type="component" value="Unassembled WGS sequence"/>
</dbReference>
<evidence type="ECO:0000313" key="11">
    <source>
        <dbReference type="EMBL" id="KAB4452942.1"/>
    </source>
</evidence>
<dbReference type="Gene3D" id="1.10.10.10">
    <property type="entry name" value="Winged helix-like DNA-binding domain superfamily/Winged helix DNA-binding domain"/>
    <property type="match status" value="1"/>
</dbReference>
<reference evidence="17" key="8">
    <citation type="submission" date="2022-10" db="EMBL/GenBank/DDBJ databases">
        <title>Human gut microbiome strain richness.</title>
        <authorList>
            <person name="Chen-Liaw A."/>
        </authorList>
    </citation>
    <scope>NUCLEOTIDE SEQUENCE</scope>
    <source>
        <strain evidence="17">1001283st1_A3_1001283B150304_161114</strain>
    </source>
</reference>
<evidence type="ECO:0000313" key="15">
    <source>
        <dbReference type="EMBL" id="MBS5412938.1"/>
    </source>
</evidence>
<dbReference type="PATRIC" id="fig|818.23.peg.3811"/>
<dbReference type="GO" id="GO:0006352">
    <property type="term" value="P:DNA-templated transcription initiation"/>
    <property type="evidence" value="ECO:0007669"/>
    <property type="project" value="InterPro"/>
</dbReference>
<dbReference type="InterPro" id="IPR013325">
    <property type="entry name" value="RNA_pol_sigma_r2"/>
</dbReference>
<evidence type="ECO:0000256" key="2">
    <source>
        <dbReference type="ARBA" id="ARBA00023015"/>
    </source>
</evidence>
<dbReference type="EMBL" id="WCSB01000007">
    <property type="protein sequence ID" value="KAB4452942.1"/>
    <property type="molecule type" value="Genomic_DNA"/>
</dbReference>
<dbReference type="Proteomes" id="UP001200544">
    <property type="component" value="Unassembled WGS sequence"/>
</dbReference>
<dbReference type="Pfam" id="PF08281">
    <property type="entry name" value="Sigma70_r4_2"/>
    <property type="match status" value="1"/>
</dbReference>
<evidence type="ECO:0000313" key="27">
    <source>
        <dbReference type="Proteomes" id="UP000436825"/>
    </source>
</evidence>
<evidence type="ECO:0000313" key="23">
    <source>
        <dbReference type="Proteomes" id="UP000095541"/>
    </source>
</evidence>
<evidence type="ECO:0000313" key="22">
    <source>
        <dbReference type="EMBL" id="UYU91459.1"/>
    </source>
</evidence>
<dbReference type="EMBL" id="CZBI01000001">
    <property type="protein sequence ID" value="CUP42755.1"/>
    <property type="molecule type" value="Genomic_DNA"/>
</dbReference>
<reference evidence="7 32" key="4">
    <citation type="submission" date="2020-02" db="EMBL/GenBank/DDBJ databases">
        <title>Whole-genome sequencing and comparative analysis of the genomes of Bacteroides thetaiotaomicron and Escherichia coli isolated from a healthy resident in Vietnam.</title>
        <authorList>
            <person name="Mohsin M."/>
            <person name="Tanaka K."/>
            <person name="Kawahara R."/>
            <person name="Kondo S."/>
            <person name="Noguchi H."/>
            <person name="Motooka D."/>
            <person name="Nakamura S."/>
            <person name="Khong D.T."/>
            <person name="Nguyen T.N."/>
            <person name="Tran H.T."/>
            <person name="Yamamoto Y."/>
        </authorList>
    </citation>
    <scope>NUCLEOTIDE SEQUENCE [LARGE SCALE GENOMIC DNA]</scope>
    <source>
        <strain evidence="7 32">F9-2</strain>
    </source>
</reference>
<keyword evidence="4" id="KW-0804">Transcription</keyword>
<evidence type="ECO:0000256" key="1">
    <source>
        <dbReference type="ARBA" id="ARBA00010641"/>
    </source>
</evidence>
<dbReference type="InterPro" id="IPR007627">
    <property type="entry name" value="RNA_pol_sigma70_r2"/>
</dbReference>
<evidence type="ECO:0000313" key="28">
    <source>
        <dbReference type="Proteomes" id="UP000436858"/>
    </source>
</evidence>
<feature type="domain" description="RNA polymerase sigma factor 70 region 4 type 2" evidence="6">
    <location>
        <begin position="119"/>
        <end position="167"/>
    </location>
</feature>
<dbReference type="KEGG" id="btho:Btheta7330_03696"/>
<reference evidence="20 33" key="6">
    <citation type="submission" date="2021-06" db="EMBL/GenBank/DDBJ databases">
        <title>Interrogation of the integrated mobile genetic elements in gut-associated Bacteroides with a consensus prediction approach.</title>
        <authorList>
            <person name="Campbell D.E."/>
            <person name="Leigh J.R."/>
            <person name="Kim T."/>
            <person name="England W."/>
            <person name="Whitaker R.J."/>
            <person name="Degnan P.H."/>
        </authorList>
    </citation>
    <scope>NUCLEOTIDE SEQUENCE</scope>
    <source>
        <strain evidence="22">VPI-3443</strain>
        <strain evidence="21">VPI-BTDOT2</strain>
        <strain evidence="20 33">WAL8669</strain>
    </source>
</reference>
<dbReference type="NCBIfam" id="TIGR02937">
    <property type="entry name" value="sigma70-ECF"/>
    <property type="match status" value="1"/>
</dbReference>
<evidence type="ECO:0000313" key="8">
    <source>
        <dbReference type="EMBL" id="CUP42755.1"/>
    </source>
</evidence>
<evidence type="ECO:0000313" key="24">
    <source>
        <dbReference type="Proteomes" id="UP000095576"/>
    </source>
</evidence>
<accession>C6IK48</accession>
<sequence>MENNVNQIELKFQRFFISNFPKVKNYAQLLLKSEVDAEDVAQDIFCKLWLQPEIWLDNENELDNYLFIMTRNIILNIFKHQQIEREYQEGYLEKTVLHELIEGEDALNNIYYEEMLLVVRLTLEKMPERRRLIFELSRFKGLSYKEIAEKLNVSIRTVEHQVYLALIELKKVLLFLFFLFSFK</sequence>
<evidence type="ECO:0000256" key="3">
    <source>
        <dbReference type="ARBA" id="ARBA00023082"/>
    </source>
</evidence>
<comment type="similarity">
    <text evidence="1">Belongs to the sigma-70 factor family. ECF subfamily.</text>
</comment>
<dbReference type="EMBL" id="CP083681">
    <property type="protein sequence ID" value="UYU71982.1"/>
    <property type="molecule type" value="Genomic_DNA"/>
</dbReference>
<dbReference type="InterPro" id="IPR013249">
    <property type="entry name" value="RNA_pol_sigma70_r4_t2"/>
</dbReference>
<dbReference type="EMBL" id="WCRY01000016">
    <property type="protein sequence ID" value="KAB4479814.1"/>
    <property type="molecule type" value="Genomic_DNA"/>
</dbReference>
<evidence type="ECO:0000313" key="20">
    <source>
        <dbReference type="EMBL" id="UYU65581.1"/>
    </source>
</evidence>
<dbReference type="AlphaFoldDB" id="A0A0N7IAL5"/>
<name>A0A0N7IAL5_BACT4</name>
<dbReference type="PANTHER" id="PTHR43133">
    <property type="entry name" value="RNA POLYMERASE ECF-TYPE SIGMA FACTO"/>
    <property type="match status" value="1"/>
</dbReference>
<evidence type="ECO:0000313" key="9">
    <source>
        <dbReference type="EMBL" id="CUP62275.1"/>
    </source>
</evidence>
<dbReference type="NCBIfam" id="TIGR02985">
    <property type="entry name" value="Sig70_bacteroi1"/>
    <property type="match status" value="1"/>
</dbReference>
<evidence type="ECO:0000313" key="14">
    <source>
        <dbReference type="EMBL" id="KAB4479814.1"/>
    </source>
</evidence>
<evidence type="ECO:0000313" key="7">
    <source>
        <dbReference type="EMBL" id="BCA48941.1"/>
    </source>
</evidence>
<dbReference type="Proteomes" id="UP000436858">
    <property type="component" value="Unassembled WGS sequence"/>
</dbReference>
<evidence type="ECO:0000313" key="16">
    <source>
        <dbReference type="EMBL" id="MCE9237109.1"/>
    </source>
</evidence>
<dbReference type="Pfam" id="PF04542">
    <property type="entry name" value="Sigma70_r2"/>
    <property type="match status" value="1"/>
</dbReference>
<dbReference type="EMBL" id="AP022660">
    <property type="protein sequence ID" value="BCA48941.1"/>
    <property type="molecule type" value="Genomic_DNA"/>
</dbReference>
<dbReference type="EMBL" id="CZAP01000009">
    <property type="protein sequence ID" value="CUP62275.1"/>
    <property type="molecule type" value="Genomic_DNA"/>
</dbReference>
<evidence type="ECO:0000313" key="30">
    <source>
        <dbReference type="Proteomes" id="UP000460317"/>
    </source>
</evidence>
<keyword evidence="2" id="KW-0805">Transcription regulation</keyword>
<dbReference type="EMBL" id="QROV01000006">
    <property type="protein sequence ID" value="RHL61774.1"/>
    <property type="molecule type" value="Genomic_DNA"/>
</dbReference>
<dbReference type="PANTHER" id="PTHR43133:SF46">
    <property type="entry name" value="RNA POLYMERASE SIGMA-70 FACTOR ECF SUBFAMILY"/>
    <property type="match status" value="1"/>
</dbReference>
<evidence type="ECO:0000313" key="26">
    <source>
        <dbReference type="Proteomes" id="UP000284785"/>
    </source>
</evidence>